<keyword evidence="1" id="KW-0732">Signal</keyword>
<proteinExistence type="predicted"/>
<keyword evidence="5" id="KW-1185">Reference proteome</keyword>
<feature type="region of interest" description="Disordered" evidence="2">
    <location>
        <begin position="127"/>
        <end position="166"/>
    </location>
</feature>
<comment type="caution">
    <text evidence="4">The sequence shown here is derived from an EMBL/GenBank/DDBJ whole genome shotgun (WGS) entry which is preliminary data.</text>
</comment>
<reference evidence="4 5" key="1">
    <citation type="submission" date="2019-06" db="EMBL/GenBank/DDBJ databases">
        <title>Micromonospora ordensis sp. nov., isolated from deep marine sediment.</title>
        <authorList>
            <person name="Veyisoglu A."/>
            <person name="Carro L."/>
            <person name="Klenk H.-P."/>
            <person name="Sahin N."/>
        </authorList>
    </citation>
    <scope>NUCLEOTIDE SEQUENCE [LARGE SCALE GENOMIC DNA]</scope>
    <source>
        <strain evidence="4 5">S2509</strain>
    </source>
</reference>
<evidence type="ECO:0000313" key="5">
    <source>
        <dbReference type="Proteomes" id="UP000306145"/>
    </source>
</evidence>
<protein>
    <submittedName>
        <fullName evidence="4">DUF4352 domain-containing protein</fullName>
    </submittedName>
</protein>
<feature type="compositionally biased region" description="Pro residues" evidence="2">
    <location>
        <begin position="1"/>
        <end position="23"/>
    </location>
</feature>
<evidence type="ECO:0000313" key="4">
    <source>
        <dbReference type="EMBL" id="TNH28518.1"/>
    </source>
</evidence>
<keyword evidence="3" id="KW-1133">Transmembrane helix</keyword>
<keyword evidence="3" id="KW-0472">Membrane</keyword>
<name>A0A5C4QSH8_9ACTN</name>
<dbReference type="Proteomes" id="UP000306145">
    <property type="component" value="Unassembled WGS sequence"/>
</dbReference>
<evidence type="ECO:0000256" key="2">
    <source>
        <dbReference type="SAM" id="MobiDB-lite"/>
    </source>
</evidence>
<feature type="transmembrane region" description="Helical" evidence="3">
    <location>
        <begin position="91"/>
        <end position="115"/>
    </location>
</feature>
<dbReference type="OrthoDB" id="3405575at2"/>
<gene>
    <name evidence="4" type="ORF">FHG89_15065</name>
</gene>
<dbReference type="EMBL" id="VDFY01000155">
    <property type="protein sequence ID" value="TNH28518.1"/>
    <property type="molecule type" value="Genomic_DNA"/>
</dbReference>
<dbReference type="AlphaFoldDB" id="A0A5C4QSH8"/>
<feature type="compositionally biased region" description="Polar residues" evidence="2">
    <location>
        <begin position="150"/>
        <end position="161"/>
    </location>
</feature>
<feature type="region of interest" description="Disordered" evidence="2">
    <location>
        <begin position="1"/>
        <end position="68"/>
    </location>
</feature>
<dbReference type="RefSeq" id="WP_139585007.1">
    <property type="nucleotide sequence ID" value="NZ_VDFY01000155.1"/>
</dbReference>
<evidence type="ECO:0000256" key="3">
    <source>
        <dbReference type="SAM" id="Phobius"/>
    </source>
</evidence>
<dbReference type="InterPro" id="IPR029050">
    <property type="entry name" value="Immunoprotect_excell_Ig-like"/>
</dbReference>
<evidence type="ECO:0000256" key="1">
    <source>
        <dbReference type="ARBA" id="ARBA00022729"/>
    </source>
</evidence>
<keyword evidence="3" id="KW-0812">Transmembrane</keyword>
<organism evidence="4 5">
    <name type="scientific">Micromonospora orduensis</name>
    <dbReference type="NCBI Taxonomy" id="1420891"/>
    <lineage>
        <taxon>Bacteria</taxon>
        <taxon>Bacillati</taxon>
        <taxon>Actinomycetota</taxon>
        <taxon>Actinomycetes</taxon>
        <taxon>Micromonosporales</taxon>
        <taxon>Micromonosporaceae</taxon>
        <taxon>Micromonospora</taxon>
    </lineage>
</organism>
<dbReference type="Gene3D" id="2.60.40.1240">
    <property type="match status" value="1"/>
</dbReference>
<accession>A0A5C4QSH8</accession>
<sequence>MTHPQPPVGPQDPQQPNPEPPTQAIPATPQPGTSDQWAPPTPQPPFATAPAPDQTWPPPPFSGGAYPAAGGSGYPLTMPPPAPPKNSKTTVVAVAVTAALLTLLCCAGGIVAAVIGANRAGNQVTEALPTPDVTRGVDQQPADPPKPTPRSANGDTRNMSAGDTLVIDGDDGTVEITVTKFSTATKPCTSYGLKPDEGMYVIADVTVTVTRGTGSANPLFFQWVAADGTEKNAVGGVFSGCGKPMPAGTDLTAGSRRTGSVVFDVHDTSGVLEYQHQFETAGSWKP</sequence>